<dbReference type="AlphaFoldDB" id="A0A2W7VIZ2"/>
<comment type="caution">
    <text evidence="5">The sequence shown here is derived from an EMBL/GenBank/DDBJ whole genome shotgun (WGS) entry which is preliminary data.</text>
</comment>
<name>A0A2W7VIZ2_9FLAO</name>
<dbReference type="RefSeq" id="WP_111411081.1">
    <property type="nucleotide sequence ID" value="NZ_QKXH01000011.1"/>
</dbReference>
<evidence type="ECO:0000313" key="5">
    <source>
        <dbReference type="EMBL" id="PZX92282.1"/>
    </source>
</evidence>
<dbReference type="OrthoDB" id="638548at2"/>
<dbReference type="Proteomes" id="UP000249177">
    <property type="component" value="Unassembled WGS sequence"/>
</dbReference>
<dbReference type="SUPFAM" id="SSF81901">
    <property type="entry name" value="HCP-like"/>
    <property type="match status" value="1"/>
</dbReference>
<dbReference type="EMBL" id="QKXH01000011">
    <property type="protein sequence ID" value="PZX92282.1"/>
    <property type="molecule type" value="Genomic_DNA"/>
</dbReference>
<keyword evidence="6" id="KW-1185">Reference proteome</keyword>
<dbReference type="SUPFAM" id="SSF48452">
    <property type="entry name" value="TPR-like"/>
    <property type="match status" value="1"/>
</dbReference>
<reference evidence="5 6" key="1">
    <citation type="submission" date="2018-06" db="EMBL/GenBank/DDBJ databases">
        <title>Flavobacterium sp IMCC34762, genome.</title>
        <authorList>
            <person name="Joung Y."/>
            <person name="Cho J."/>
            <person name="Song J."/>
        </authorList>
    </citation>
    <scope>NUCLEOTIDE SEQUENCE [LARGE SCALE GENOMIC DNA]</scope>
    <source>
        <strain evidence="5 6">IMCC34762</strain>
    </source>
</reference>
<evidence type="ECO:0000256" key="1">
    <source>
        <dbReference type="ARBA" id="ARBA00022737"/>
    </source>
</evidence>
<dbReference type="Pfam" id="PF13181">
    <property type="entry name" value="TPR_8"/>
    <property type="match status" value="1"/>
</dbReference>
<dbReference type="InterPro" id="IPR051012">
    <property type="entry name" value="CellSynth/LPSAsmb/PSIAsmb"/>
</dbReference>
<evidence type="ECO:0000313" key="6">
    <source>
        <dbReference type="Proteomes" id="UP000249177"/>
    </source>
</evidence>
<dbReference type="Gene3D" id="1.25.40.10">
    <property type="entry name" value="Tetratricopeptide repeat domain"/>
    <property type="match status" value="3"/>
</dbReference>
<sequence length="557" mass="62169">MNKFKVLSIALLAIVASSRAQDINQAKKAIDAEQFESAKTILKSIINAKPTNGTAAFYLGNVYMLQNNVDSAKIYYQKGLAGTEGARLNNIGFGLIDLDNGNTAAAEQNFALATKDLKKKDIEEYIFIGRAYTYSLKPDYKKAIEVLNKAKLINPQDAQLNLALGNAYFGDKNQNEAYSAYRNAYTIDNTLIRAKMQLGVLLKGAKAYTEAIKAFDEVIAINANYGPVYRELAETYYLWGRNEPSKYRIYVDKALVNYEKYLTLTDYSLNSRMRHADFLVLAGEYKALEAEANKMVELDKVNPRILRYLGISAYQNGNYDVAIKSLESFIANPANKVIAMDYQTLGFAKIKKAVGEDGKAVDNALFDNAILDVKKASEMDPNGLSLNISDVGKKLYELKLFKQAAAVYEIAVANKESKNYILDNFYLGNSLYFDNTRKDIVKPDPVALQRADVAYGAVIEASPKTQDAYLYRARTNSLLENDEMTIKYYNDYVNVVTEKGPEELAKPATVKKIIESYNTSAASYANTDKAKAIEYFNKTLALDPTNQYALESLKSLK</sequence>
<protein>
    <recommendedName>
        <fullName evidence="7">Tetratricopeptide repeat protein</fullName>
    </recommendedName>
</protein>
<gene>
    <name evidence="5" type="ORF">DOS84_15835</name>
</gene>
<evidence type="ECO:0000256" key="4">
    <source>
        <dbReference type="SAM" id="SignalP"/>
    </source>
</evidence>
<dbReference type="PROSITE" id="PS50005">
    <property type="entry name" value="TPR"/>
    <property type="match status" value="1"/>
</dbReference>
<feature type="signal peptide" evidence="4">
    <location>
        <begin position="1"/>
        <end position="20"/>
    </location>
</feature>
<dbReference type="PANTHER" id="PTHR45586:SF1">
    <property type="entry name" value="LIPOPOLYSACCHARIDE ASSEMBLY PROTEIN B"/>
    <property type="match status" value="1"/>
</dbReference>
<dbReference type="Pfam" id="PF13432">
    <property type="entry name" value="TPR_16"/>
    <property type="match status" value="1"/>
</dbReference>
<dbReference type="PANTHER" id="PTHR45586">
    <property type="entry name" value="TPR REPEAT-CONTAINING PROTEIN PA4667"/>
    <property type="match status" value="1"/>
</dbReference>
<keyword evidence="1" id="KW-0677">Repeat</keyword>
<evidence type="ECO:0000256" key="2">
    <source>
        <dbReference type="ARBA" id="ARBA00022803"/>
    </source>
</evidence>
<organism evidence="5 6">
    <name type="scientific">Flavobacterium aquariorum</name>
    <dbReference type="NCBI Taxonomy" id="2217670"/>
    <lineage>
        <taxon>Bacteria</taxon>
        <taxon>Pseudomonadati</taxon>
        <taxon>Bacteroidota</taxon>
        <taxon>Flavobacteriia</taxon>
        <taxon>Flavobacteriales</taxon>
        <taxon>Flavobacteriaceae</taxon>
        <taxon>Flavobacterium</taxon>
    </lineage>
</organism>
<feature type="repeat" description="TPR" evidence="3">
    <location>
        <begin position="124"/>
        <end position="157"/>
    </location>
</feature>
<feature type="chain" id="PRO_5015914091" description="Tetratricopeptide repeat protein" evidence="4">
    <location>
        <begin position="21"/>
        <end position="557"/>
    </location>
</feature>
<proteinExistence type="predicted"/>
<keyword evidence="4" id="KW-0732">Signal</keyword>
<dbReference type="InterPro" id="IPR011990">
    <property type="entry name" value="TPR-like_helical_dom_sf"/>
</dbReference>
<accession>A0A2W7VIZ2</accession>
<evidence type="ECO:0008006" key="7">
    <source>
        <dbReference type="Google" id="ProtNLM"/>
    </source>
</evidence>
<dbReference type="SMART" id="SM00028">
    <property type="entry name" value="TPR"/>
    <property type="match status" value="6"/>
</dbReference>
<evidence type="ECO:0000256" key="3">
    <source>
        <dbReference type="PROSITE-ProRule" id="PRU00339"/>
    </source>
</evidence>
<keyword evidence="2 3" id="KW-0802">TPR repeat</keyword>
<dbReference type="InterPro" id="IPR019734">
    <property type="entry name" value="TPR_rpt"/>
</dbReference>